<evidence type="ECO:0000256" key="3">
    <source>
        <dbReference type="ARBA" id="ARBA00022801"/>
    </source>
</evidence>
<dbReference type="InterPro" id="IPR046778">
    <property type="entry name" value="UPF0758_N"/>
</dbReference>
<evidence type="ECO:0000259" key="8">
    <source>
        <dbReference type="PROSITE" id="PS50249"/>
    </source>
</evidence>
<dbReference type="SUPFAM" id="SSF47781">
    <property type="entry name" value="RuvA domain 2-like"/>
    <property type="match status" value="1"/>
</dbReference>
<dbReference type="Pfam" id="PF04002">
    <property type="entry name" value="RadC"/>
    <property type="match status" value="1"/>
</dbReference>
<evidence type="ECO:0000313" key="10">
    <source>
        <dbReference type="Proteomes" id="UP001597389"/>
    </source>
</evidence>
<feature type="compositionally biased region" description="Basic and acidic residues" evidence="7">
    <location>
        <begin position="11"/>
        <end position="20"/>
    </location>
</feature>
<dbReference type="Gene3D" id="1.10.150.20">
    <property type="entry name" value="5' to 3' exonuclease, C-terminal subdomain"/>
    <property type="match status" value="1"/>
</dbReference>
<evidence type="ECO:0000256" key="2">
    <source>
        <dbReference type="ARBA" id="ARBA00022723"/>
    </source>
</evidence>
<evidence type="ECO:0000256" key="4">
    <source>
        <dbReference type="ARBA" id="ARBA00022833"/>
    </source>
</evidence>
<dbReference type="CDD" id="cd08071">
    <property type="entry name" value="MPN_DUF2466"/>
    <property type="match status" value="1"/>
</dbReference>
<dbReference type="InterPro" id="IPR025657">
    <property type="entry name" value="RadC_JAB"/>
</dbReference>
<dbReference type="InterPro" id="IPR010994">
    <property type="entry name" value="RuvA_2-like"/>
</dbReference>
<dbReference type="Gene3D" id="3.40.140.10">
    <property type="entry name" value="Cytidine Deaminase, domain 2"/>
    <property type="match status" value="1"/>
</dbReference>
<sequence>MPSARINDLPEEQRPREKLTKWGPQSLSNAELIAIFLRVGVPGKSAIQVAQELLDHHGNLRSLGRAPVQQIAQQHGIGPAKAAQIAAAFELGLRSAKEEISHTSLASPESIAQLMRPILDHQNHEMVYLLLTDSRLHHLRTIEISHGSVDESLCHPRDLLHHVILHQAWGFVLIHNHPSGDPTPSQADKSLTQRVLEAANIMQTRFVDHLILGAPSAQHDSYYSFREHGLIN</sequence>
<keyword evidence="5" id="KW-0482">Metalloprotease</keyword>
<protein>
    <submittedName>
        <fullName evidence="9">DNA repair protein RadC</fullName>
    </submittedName>
</protein>
<proteinExistence type="inferred from homology"/>
<evidence type="ECO:0000256" key="5">
    <source>
        <dbReference type="ARBA" id="ARBA00023049"/>
    </source>
</evidence>
<keyword evidence="3" id="KW-0378">Hydrolase</keyword>
<organism evidence="9 10">
    <name type="scientific">Rubritalea tangerina</name>
    <dbReference type="NCBI Taxonomy" id="430798"/>
    <lineage>
        <taxon>Bacteria</taxon>
        <taxon>Pseudomonadati</taxon>
        <taxon>Verrucomicrobiota</taxon>
        <taxon>Verrucomicrobiia</taxon>
        <taxon>Verrucomicrobiales</taxon>
        <taxon>Rubritaleaceae</taxon>
        <taxon>Rubritalea</taxon>
    </lineage>
</organism>
<keyword evidence="4" id="KW-0862">Zinc</keyword>
<comment type="similarity">
    <text evidence="6">Belongs to the UPF0758 family.</text>
</comment>
<dbReference type="PROSITE" id="PS50249">
    <property type="entry name" value="MPN"/>
    <property type="match status" value="1"/>
</dbReference>
<feature type="domain" description="MPN" evidence="8">
    <location>
        <begin position="104"/>
        <end position="231"/>
    </location>
</feature>
<dbReference type="RefSeq" id="WP_377086071.1">
    <property type="nucleotide sequence ID" value="NZ_JBHSJL010000014.1"/>
</dbReference>
<dbReference type="Proteomes" id="UP001597389">
    <property type="component" value="Unassembled WGS sequence"/>
</dbReference>
<feature type="region of interest" description="Disordered" evidence="7">
    <location>
        <begin position="1"/>
        <end position="22"/>
    </location>
</feature>
<dbReference type="InterPro" id="IPR020891">
    <property type="entry name" value="UPF0758_CS"/>
</dbReference>
<dbReference type="PANTHER" id="PTHR30471">
    <property type="entry name" value="DNA REPAIR PROTEIN RADC"/>
    <property type="match status" value="1"/>
</dbReference>
<keyword evidence="10" id="KW-1185">Reference proteome</keyword>
<keyword evidence="2" id="KW-0479">Metal-binding</keyword>
<dbReference type="NCBIfam" id="TIGR00608">
    <property type="entry name" value="radc"/>
    <property type="match status" value="1"/>
</dbReference>
<gene>
    <name evidence="9" type="primary">radC</name>
    <name evidence="9" type="ORF">ACFSW8_00105</name>
</gene>
<evidence type="ECO:0000256" key="7">
    <source>
        <dbReference type="SAM" id="MobiDB-lite"/>
    </source>
</evidence>
<dbReference type="EMBL" id="JBHUJB010000005">
    <property type="protein sequence ID" value="MFD2157294.1"/>
    <property type="molecule type" value="Genomic_DNA"/>
</dbReference>
<accession>A0ABW4Z5R1</accession>
<dbReference type="InterPro" id="IPR001405">
    <property type="entry name" value="UPF0758"/>
</dbReference>
<evidence type="ECO:0000256" key="1">
    <source>
        <dbReference type="ARBA" id="ARBA00022670"/>
    </source>
</evidence>
<dbReference type="PANTHER" id="PTHR30471:SF3">
    <property type="entry name" value="UPF0758 PROTEIN YEES-RELATED"/>
    <property type="match status" value="1"/>
</dbReference>
<comment type="caution">
    <text evidence="9">The sequence shown here is derived from an EMBL/GenBank/DDBJ whole genome shotgun (WGS) entry which is preliminary data.</text>
</comment>
<dbReference type="InterPro" id="IPR037518">
    <property type="entry name" value="MPN"/>
</dbReference>
<dbReference type="PROSITE" id="PS01302">
    <property type="entry name" value="UPF0758"/>
    <property type="match status" value="1"/>
</dbReference>
<name>A0ABW4Z5R1_9BACT</name>
<reference evidence="10" key="1">
    <citation type="journal article" date="2019" name="Int. J. Syst. Evol. Microbiol.">
        <title>The Global Catalogue of Microorganisms (GCM) 10K type strain sequencing project: providing services to taxonomists for standard genome sequencing and annotation.</title>
        <authorList>
            <consortium name="The Broad Institute Genomics Platform"/>
            <consortium name="The Broad Institute Genome Sequencing Center for Infectious Disease"/>
            <person name="Wu L."/>
            <person name="Ma J."/>
        </authorList>
    </citation>
    <scope>NUCLEOTIDE SEQUENCE [LARGE SCALE GENOMIC DNA]</scope>
    <source>
        <strain evidence="10">CCUG 57942</strain>
    </source>
</reference>
<keyword evidence="1" id="KW-0645">Protease</keyword>
<evidence type="ECO:0000313" key="9">
    <source>
        <dbReference type="EMBL" id="MFD2157294.1"/>
    </source>
</evidence>
<dbReference type="Pfam" id="PF20582">
    <property type="entry name" value="UPF0758_N"/>
    <property type="match status" value="1"/>
</dbReference>
<dbReference type="NCBIfam" id="NF000642">
    <property type="entry name" value="PRK00024.1"/>
    <property type="match status" value="1"/>
</dbReference>
<evidence type="ECO:0000256" key="6">
    <source>
        <dbReference type="RuleBase" id="RU003797"/>
    </source>
</evidence>